<dbReference type="InterPro" id="IPR036565">
    <property type="entry name" value="Mur-like_cat_sf"/>
</dbReference>
<feature type="compositionally biased region" description="Basic residues" evidence="7">
    <location>
        <begin position="350"/>
        <end position="381"/>
    </location>
</feature>
<evidence type="ECO:0000256" key="3">
    <source>
        <dbReference type="ARBA" id="ARBA00022490"/>
    </source>
</evidence>
<dbReference type="InterPro" id="IPR005762">
    <property type="entry name" value="MurD"/>
</dbReference>
<feature type="domain" description="Mur ligase central" evidence="8">
    <location>
        <begin position="114"/>
        <end position="220"/>
    </location>
</feature>
<dbReference type="Pfam" id="PF08245">
    <property type="entry name" value="Mur_ligase_M"/>
    <property type="match status" value="1"/>
</dbReference>
<dbReference type="GO" id="GO:0009252">
    <property type="term" value="P:peptidoglycan biosynthetic process"/>
    <property type="evidence" value="ECO:0007669"/>
    <property type="project" value="UniProtKB-UniPathway"/>
</dbReference>
<dbReference type="RefSeq" id="WP_146920331.1">
    <property type="nucleotide sequence ID" value="NZ_CP042430.1"/>
</dbReference>
<dbReference type="GO" id="GO:0005737">
    <property type="term" value="C:cytoplasm"/>
    <property type="evidence" value="ECO:0007669"/>
    <property type="project" value="UniProtKB-SubCell"/>
</dbReference>
<dbReference type="NCBIfam" id="TIGR01087">
    <property type="entry name" value="murD"/>
    <property type="match status" value="1"/>
</dbReference>
<dbReference type="EMBL" id="CP042430">
    <property type="protein sequence ID" value="QEC48604.1"/>
    <property type="molecule type" value="Genomic_DNA"/>
</dbReference>
<dbReference type="Proteomes" id="UP000321805">
    <property type="component" value="Chromosome"/>
</dbReference>
<reference evidence="9 10" key="1">
    <citation type="journal article" date="2018" name="J. Microbiol.">
        <title>Baekduia soli gen. nov., sp. nov., a novel bacterium isolated from the soil of Baekdu Mountain and proposal of a novel family name, Baekduiaceae fam. nov.</title>
        <authorList>
            <person name="An D.S."/>
            <person name="Siddiqi M.Z."/>
            <person name="Kim K.H."/>
            <person name="Yu H.S."/>
            <person name="Im W.T."/>
        </authorList>
    </citation>
    <scope>NUCLEOTIDE SEQUENCE [LARGE SCALE GENOMIC DNA]</scope>
    <source>
        <strain evidence="9 10">BR7-21</strain>
    </source>
</reference>
<keyword evidence="4 9" id="KW-0436">Ligase</keyword>
<dbReference type="Gene3D" id="3.40.50.720">
    <property type="entry name" value="NAD(P)-binding Rossmann-like Domain"/>
    <property type="match status" value="1"/>
</dbReference>
<gene>
    <name evidence="9" type="primary">murD</name>
    <name evidence="9" type="ORF">FSW04_14165</name>
</gene>
<dbReference type="PANTHER" id="PTHR43692">
    <property type="entry name" value="UDP-N-ACETYLMURAMOYLALANINE--D-GLUTAMATE LIGASE"/>
    <property type="match status" value="1"/>
</dbReference>
<dbReference type="AlphaFoldDB" id="A0A5B8U684"/>
<name>A0A5B8U684_9ACTN</name>
<dbReference type="EC" id="6.3.2.9" evidence="9"/>
<evidence type="ECO:0000256" key="1">
    <source>
        <dbReference type="ARBA" id="ARBA00004496"/>
    </source>
</evidence>
<dbReference type="SUPFAM" id="SSF53623">
    <property type="entry name" value="MurD-like peptide ligases, catalytic domain"/>
    <property type="match status" value="1"/>
</dbReference>
<evidence type="ECO:0000313" key="9">
    <source>
        <dbReference type="EMBL" id="QEC48604.1"/>
    </source>
</evidence>
<keyword evidence="3" id="KW-0963">Cytoplasm</keyword>
<sequence>MRPRPPLPPGPWLVVGMARSGQAAAALLHARGERVVATDRAPAARLGDVALPEGVVLHAGTDSPALLEGVRAVVKSPGVPAQAPVIAAARQRGVPVLGELELAWRCVPDRVIAVTGTNGKTTTVELLGHLHREAGVPVAVVGNVGTAYASLALHPPAPETVVVCEASSFQLEDTSAFAPETAVLLNLDSDHLDRHGTLEAYHAAKLRIFAHQGNDDVAVAPEGLGIPDLGGCARRVCFGESPEAELSLRAGTLWWDREPLLRADELALRGPHNVRNAMAAAAAVLAGGMDADAVRAGLRTFAGVPHRLEEVARRDGVIYVNDSKATNVAAALVALRSFTVPVHVILGGRGKGRPTRRCARPSRRTPSRRTSSARRRPRCTPRWRAPWRCTTAATWPPRWTPRGPRPSPARSSSWPRRAPRSTSSRTSRRAGRLSGSWRECRA</sequence>
<dbReference type="GO" id="GO:0008360">
    <property type="term" value="P:regulation of cell shape"/>
    <property type="evidence" value="ECO:0007669"/>
    <property type="project" value="InterPro"/>
</dbReference>
<dbReference type="SUPFAM" id="SSF51984">
    <property type="entry name" value="MurCD N-terminal domain"/>
    <property type="match status" value="1"/>
</dbReference>
<dbReference type="InterPro" id="IPR013221">
    <property type="entry name" value="Mur_ligase_cen"/>
</dbReference>
<dbReference type="Pfam" id="PF21799">
    <property type="entry name" value="MurD-like_N"/>
    <property type="match status" value="1"/>
</dbReference>
<organism evidence="9 10">
    <name type="scientific">Baekduia soli</name>
    <dbReference type="NCBI Taxonomy" id="496014"/>
    <lineage>
        <taxon>Bacteria</taxon>
        <taxon>Bacillati</taxon>
        <taxon>Actinomycetota</taxon>
        <taxon>Thermoleophilia</taxon>
        <taxon>Solirubrobacterales</taxon>
        <taxon>Baekduiaceae</taxon>
        <taxon>Baekduia</taxon>
    </lineage>
</organism>
<comment type="pathway">
    <text evidence="2">Cell wall biogenesis; peptidoglycan biosynthesis.</text>
</comment>
<dbReference type="Gene3D" id="3.90.190.20">
    <property type="entry name" value="Mur ligase, C-terminal domain"/>
    <property type="match status" value="1"/>
</dbReference>
<evidence type="ECO:0000313" key="10">
    <source>
        <dbReference type="Proteomes" id="UP000321805"/>
    </source>
</evidence>
<evidence type="ECO:0000256" key="6">
    <source>
        <dbReference type="ARBA" id="ARBA00022840"/>
    </source>
</evidence>
<evidence type="ECO:0000256" key="4">
    <source>
        <dbReference type="ARBA" id="ARBA00022598"/>
    </source>
</evidence>
<keyword evidence="6" id="KW-0067">ATP-binding</keyword>
<dbReference type="InterPro" id="IPR036615">
    <property type="entry name" value="Mur_ligase_C_dom_sf"/>
</dbReference>
<keyword evidence="10" id="KW-1185">Reference proteome</keyword>
<feature type="region of interest" description="Disordered" evidence="7">
    <location>
        <begin position="349"/>
        <end position="442"/>
    </location>
</feature>
<proteinExistence type="predicted"/>
<keyword evidence="5" id="KW-0547">Nucleotide-binding</keyword>
<dbReference type="OrthoDB" id="9809796at2"/>
<evidence type="ECO:0000259" key="8">
    <source>
        <dbReference type="Pfam" id="PF08245"/>
    </source>
</evidence>
<dbReference type="GO" id="GO:0005524">
    <property type="term" value="F:ATP binding"/>
    <property type="evidence" value="ECO:0007669"/>
    <property type="project" value="UniProtKB-KW"/>
</dbReference>
<accession>A0A5B8U684</accession>
<dbReference type="GO" id="GO:0051301">
    <property type="term" value="P:cell division"/>
    <property type="evidence" value="ECO:0007669"/>
    <property type="project" value="InterPro"/>
</dbReference>
<evidence type="ECO:0000256" key="7">
    <source>
        <dbReference type="SAM" id="MobiDB-lite"/>
    </source>
</evidence>
<evidence type="ECO:0000256" key="5">
    <source>
        <dbReference type="ARBA" id="ARBA00022741"/>
    </source>
</evidence>
<evidence type="ECO:0000256" key="2">
    <source>
        <dbReference type="ARBA" id="ARBA00004752"/>
    </source>
</evidence>
<dbReference type="SUPFAM" id="SSF53244">
    <property type="entry name" value="MurD-like peptide ligases, peptide-binding domain"/>
    <property type="match status" value="1"/>
</dbReference>
<dbReference type="UniPathway" id="UPA00219"/>
<dbReference type="KEGG" id="bsol:FSW04_14165"/>
<feature type="compositionally biased region" description="Low complexity" evidence="7">
    <location>
        <begin position="382"/>
        <end position="425"/>
    </location>
</feature>
<protein>
    <submittedName>
        <fullName evidence="9">UDP-N-acetylmuramoyl-L-alanine--D-glutamate ligase</fullName>
        <ecNumber evidence="9">6.3.2.9</ecNumber>
    </submittedName>
</protein>
<dbReference type="GO" id="GO:0008764">
    <property type="term" value="F:UDP-N-acetylmuramoylalanine-D-glutamate ligase activity"/>
    <property type="evidence" value="ECO:0007669"/>
    <property type="project" value="UniProtKB-EC"/>
</dbReference>
<comment type="subcellular location">
    <subcellularLocation>
        <location evidence="1">Cytoplasm</location>
    </subcellularLocation>
</comment>
<dbReference type="Gene3D" id="3.40.1190.10">
    <property type="entry name" value="Mur-like, catalytic domain"/>
    <property type="match status" value="1"/>
</dbReference>
<dbReference type="PANTHER" id="PTHR43692:SF1">
    <property type="entry name" value="UDP-N-ACETYLMURAMOYLALANINE--D-GLUTAMATE LIGASE"/>
    <property type="match status" value="1"/>
</dbReference>